<organism evidence="8">
    <name type="scientific">Culex tarsalis</name>
    <name type="common">Encephalitis mosquito</name>
    <dbReference type="NCBI Taxonomy" id="7177"/>
    <lineage>
        <taxon>Eukaryota</taxon>
        <taxon>Metazoa</taxon>
        <taxon>Ecdysozoa</taxon>
        <taxon>Arthropoda</taxon>
        <taxon>Hexapoda</taxon>
        <taxon>Insecta</taxon>
        <taxon>Pterygota</taxon>
        <taxon>Neoptera</taxon>
        <taxon>Endopterygota</taxon>
        <taxon>Diptera</taxon>
        <taxon>Nematocera</taxon>
        <taxon>Culicoidea</taxon>
        <taxon>Culicidae</taxon>
        <taxon>Culicinae</taxon>
        <taxon>Culicini</taxon>
        <taxon>Culex</taxon>
        <taxon>Culex</taxon>
    </lineage>
</organism>
<sequence>MVDQQQFSMEEIKCIVRSIAISGSSKGLTARDLARDFKNMEGYDLPFRRLGFASVEQFLFSLKDTVRVNGFGPTATVEPVVTQSNKHIRELVIASKTNNNSWNRNKKSGSNSYRPKTYNNGSNYNGRTSGNNYSGGSHRTSDNGNANYRDSEPRKVINSEFDYYDADAIDENGSESSDDEPKFTMNGNSRLEQVQEVAPTSKDAIPDSDALDFVNSLEVPSDAMNIGDKIETCKVPANVVPKASIRVFVTEVHNPNRLWYHVGDNVAMIDDMMNEIEAYYAQLTREEWRLKPGNARVGFYCMAKYHGQWHRAKIVSEYEHNKLKVFYIDYGTVALVELRDLKYMAKIFSDVPAQAMRASLAYVKPVNHRWTRDASWSLLSLVFEKLLYAYVVDVDRVDNILHVVLIDTSGPQDHIINQQLFVKGHAVWEDDLPYKEKSTDNFRSRKKLFCELYPRFDDLENGNYPSLPELGEYRNQGFNFGQYYSQSLIDRCQYMEKAKSRSFKVRSHSLVDESTVQLAPPVEQVQSEDELFDDFEVNEYELLSYEDGSTTEGGTVEKSPPRNDVVVVEEEPAVPEVKKQKRVRFSDLESVSTFSDMDYINVPLLNGGAGCAN</sequence>
<evidence type="ECO:0000256" key="5">
    <source>
        <dbReference type="SAM" id="MobiDB-lite"/>
    </source>
</evidence>
<dbReference type="Gene3D" id="2.30.30.140">
    <property type="match status" value="1"/>
</dbReference>
<dbReference type="EMBL" id="GFDL01015605">
    <property type="protein sequence ID" value="JAV19440.1"/>
    <property type="molecule type" value="Transcribed_RNA"/>
</dbReference>
<feature type="region of interest" description="Disordered" evidence="5">
    <location>
        <begin position="97"/>
        <end position="154"/>
    </location>
</feature>
<dbReference type="Gene3D" id="2.40.50.90">
    <property type="match status" value="1"/>
</dbReference>
<dbReference type="InterPro" id="IPR025605">
    <property type="entry name" value="OST-HTH/LOTUS_dom"/>
</dbReference>
<keyword evidence="2" id="KW-0963">Cytoplasm</keyword>
<reference evidence="8" key="1">
    <citation type="submission" date="2017-01" db="EMBL/GenBank/DDBJ databases">
        <title>A deep insight into the sialotranscriptome of adult male and female Cluex tarsalis mosquitoes.</title>
        <authorList>
            <person name="Ribeiro J.M."/>
            <person name="Moreira F."/>
            <person name="Bernard K.A."/>
            <person name="Calvo E."/>
        </authorList>
    </citation>
    <scope>NUCLEOTIDE SEQUENCE</scope>
    <source>
        <strain evidence="8">Kern County</strain>
        <tissue evidence="8">Salivary glands</tissue>
    </source>
</reference>
<keyword evidence="3" id="KW-0677">Repeat</keyword>
<dbReference type="InterPro" id="IPR050621">
    <property type="entry name" value="Tudor_domain_containing"/>
</dbReference>
<dbReference type="SMART" id="SM00333">
    <property type="entry name" value="TUDOR"/>
    <property type="match status" value="1"/>
</dbReference>
<evidence type="ECO:0000256" key="3">
    <source>
        <dbReference type="ARBA" id="ARBA00022737"/>
    </source>
</evidence>
<dbReference type="PANTHER" id="PTHR22948:SF76">
    <property type="entry name" value="FI20010P1-RELATED"/>
    <property type="match status" value="1"/>
</dbReference>
<keyword evidence="4" id="KW-0744">Spermatogenesis</keyword>
<feature type="compositionally biased region" description="Polar residues" evidence="5">
    <location>
        <begin position="97"/>
        <end position="148"/>
    </location>
</feature>
<dbReference type="Gene3D" id="3.30.420.610">
    <property type="entry name" value="LOTUS domain-like"/>
    <property type="match status" value="1"/>
</dbReference>
<accession>A0A1Q3EVV2</accession>
<dbReference type="GO" id="GO:0030154">
    <property type="term" value="P:cell differentiation"/>
    <property type="evidence" value="ECO:0007669"/>
    <property type="project" value="UniProtKB-ARBA"/>
</dbReference>
<name>A0A1Q3EVV2_CULTA</name>
<dbReference type="GO" id="GO:0007283">
    <property type="term" value="P:spermatogenesis"/>
    <property type="evidence" value="ECO:0007669"/>
    <property type="project" value="UniProtKB-KW"/>
</dbReference>
<dbReference type="PROSITE" id="PS50304">
    <property type="entry name" value="TUDOR"/>
    <property type="match status" value="1"/>
</dbReference>
<proteinExistence type="predicted"/>
<evidence type="ECO:0008006" key="9">
    <source>
        <dbReference type="Google" id="ProtNLM"/>
    </source>
</evidence>
<dbReference type="PROSITE" id="PS51644">
    <property type="entry name" value="HTH_OST"/>
    <property type="match status" value="1"/>
</dbReference>
<dbReference type="GO" id="GO:0005737">
    <property type="term" value="C:cytoplasm"/>
    <property type="evidence" value="ECO:0007669"/>
    <property type="project" value="UniProtKB-SubCell"/>
</dbReference>
<dbReference type="CDD" id="cd09972">
    <property type="entry name" value="LOTUS_TDRD_OSKAR"/>
    <property type="match status" value="1"/>
</dbReference>
<dbReference type="InterPro" id="IPR035437">
    <property type="entry name" value="SNase_OB-fold_sf"/>
</dbReference>
<evidence type="ECO:0000259" key="7">
    <source>
        <dbReference type="PROSITE" id="PS51644"/>
    </source>
</evidence>
<evidence type="ECO:0000259" key="6">
    <source>
        <dbReference type="PROSITE" id="PS50304"/>
    </source>
</evidence>
<dbReference type="Pfam" id="PF12872">
    <property type="entry name" value="OST-HTH"/>
    <property type="match status" value="1"/>
</dbReference>
<comment type="subcellular location">
    <subcellularLocation>
        <location evidence="1">Cytoplasm</location>
    </subcellularLocation>
</comment>
<keyword evidence="4" id="KW-0221">Differentiation</keyword>
<feature type="domain" description="Tudor" evidence="6">
    <location>
        <begin position="294"/>
        <end position="351"/>
    </location>
</feature>
<dbReference type="PANTHER" id="PTHR22948">
    <property type="entry name" value="TUDOR DOMAIN CONTAINING PROTEIN"/>
    <property type="match status" value="1"/>
</dbReference>
<dbReference type="InterPro" id="IPR041966">
    <property type="entry name" value="LOTUS-like"/>
</dbReference>
<evidence type="ECO:0000256" key="1">
    <source>
        <dbReference type="ARBA" id="ARBA00004496"/>
    </source>
</evidence>
<dbReference type="AlphaFoldDB" id="A0A1Q3EVV2"/>
<protein>
    <recommendedName>
        <fullName evidence="9">Tudor domain-containing protein 5</fullName>
    </recommendedName>
</protein>
<dbReference type="InterPro" id="IPR002999">
    <property type="entry name" value="Tudor"/>
</dbReference>
<dbReference type="SUPFAM" id="SSF63748">
    <property type="entry name" value="Tudor/PWWP/MBT"/>
    <property type="match status" value="1"/>
</dbReference>
<dbReference type="Pfam" id="PF00567">
    <property type="entry name" value="TUDOR"/>
    <property type="match status" value="1"/>
</dbReference>
<feature type="domain" description="HTH OST-type" evidence="7">
    <location>
        <begin position="8"/>
        <end position="85"/>
    </location>
</feature>
<evidence type="ECO:0000256" key="2">
    <source>
        <dbReference type="ARBA" id="ARBA00022490"/>
    </source>
</evidence>
<evidence type="ECO:0000313" key="8">
    <source>
        <dbReference type="EMBL" id="JAV19440.1"/>
    </source>
</evidence>
<evidence type="ECO:0000256" key="4">
    <source>
        <dbReference type="ARBA" id="ARBA00022871"/>
    </source>
</evidence>